<dbReference type="AlphaFoldDB" id="A0AAV2HTS4"/>
<organism evidence="4 5">
    <name type="scientific">Lymnaea stagnalis</name>
    <name type="common">Great pond snail</name>
    <name type="synonym">Helix stagnalis</name>
    <dbReference type="NCBI Taxonomy" id="6523"/>
    <lineage>
        <taxon>Eukaryota</taxon>
        <taxon>Metazoa</taxon>
        <taxon>Spiralia</taxon>
        <taxon>Lophotrochozoa</taxon>
        <taxon>Mollusca</taxon>
        <taxon>Gastropoda</taxon>
        <taxon>Heterobranchia</taxon>
        <taxon>Euthyneura</taxon>
        <taxon>Panpulmonata</taxon>
        <taxon>Hygrophila</taxon>
        <taxon>Lymnaeoidea</taxon>
        <taxon>Lymnaeidae</taxon>
        <taxon>Lymnaea</taxon>
    </lineage>
</organism>
<comment type="caution">
    <text evidence="4">The sequence shown here is derived from an EMBL/GenBank/DDBJ whole genome shotgun (WGS) entry which is preliminary data.</text>
</comment>
<dbReference type="Proteomes" id="UP001497497">
    <property type="component" value="Unassembled WGS sequence"/>
</dbReference>
<feature type="region of interest" description="Disordered" evidence="1">
    <location>
        <begin position="366"/>
        <end position="390"/>
    </location>
</feature>
<feature type="signal peptide" evidence="3">
    <location>
        <begin position="1"/>
        <end position="22"/>
    </location>
</feature>
<keyword evidence="2" id="KW-0812">Transmembrane</keyword>
<gene>
    <name evidence="4" type="ORF">GSLYS_00011297001</name>
</gene>
<name>A0AAV2HTS4_LYMST</name>
<evidence type="ECO:0000256" key="1">
    <source>
        <dbReference type="SAM" id="MobiDB-lite"/>
    </source>
</evidence>
<evidence type="ECO:0000313" key="5">
    <source>
        <dbReference type="Proteomes" id="UP001497497"/>
    </source>
</evidence>
<proteinExistence type="predicted"/>
<evidence type="ECO:0000256" key="3">
    <source>
        <dbReference type="SAM" id="SignalP"/>
    </source>
</evidence>
<feature type="chain" id="PRO_5043707635" description="Ig-like domain-containing protein" evidence="3">
    <location>
        <begin position="23"/>
        <end position="508"/>
    </location>
</feature>
<sequence length="508" mass="57952">MVYIRSILKIFIIFLFPKEISTQKDLKIDSFELQVFNKENTPVETYDLLKVTALDLQPCSTFHFKCTVNRLPAHYVVIVYKNEVNRTDQLSNQTGAISAEYTIKTVDCHHSGSYTCRTGNNQGFKSLTTNIVIKCPVTEANFVSNKKDHYVAVRKDQKGITMICEERDVPNSLTLFNHRNRSHRLNYVENSNWITYHIPVVKCLDMGNYVCVVNRTNRHKVTNDTNALVNVLEKKMDLSVNNCPPQLCDNAFGNVGITLEFQTNISLTVCVEFSIGTRIFGVFYHKSWVFNGKCGKKICLSSKLQNGSRFQHHLNITVVNIDTTPVDDIIFKIGSGYNYQNNYINYTIHFNNTRCKSTTPLSEVTPSTEITSTQHQSINASETHGETQMSDNKASTWNTVLFFLCVFLLSLIMSLAVVFHFYRKKKIAETKALASLALYHAVQESSLETSYESIDHHLLSQAQGQFSENHSTPAVESYVQHLYVNCSPPVFKPHTVIKPNWMTRCWKN</sequence>
<dbReference type="EMBL" id="CAXITT010000260">
    <property type="protein sequence ID" value="CAL1537384.1"/>
    <property type="molecule type" value="Genomic_DNA"/>
</dbReference>
<reference evidence="4 5" key="1">
    <citation type="submission" date="2024-04" db="EMBL/GenBank/DDBJ databases">
        <authorList>
            <consortium name="Genoscope - CEA"/>
            <person name="William W."/>
        </authorList>
    </citation>
    <scope>NUCLEOTIDE SEQUENCE [LARGE SCALE GENOMIC DNA]</scope>
</reference>
<accession>A0AAV2HTS4</accession>
<evidence type="ECO:0000313" key="4">
    <source>
        <dbReference type="EMBL" id="CAL1537384.1"/>
    </source>
</evidence>
<keyword evidence="5" id="KW-1185">Reference proteome</keyword>
<dbReference type="InterPro" id="IPR036179">
    <property type="entry name" value="Ig-like_dom_sf"/>
</dbReference>
<evidence type="ECO:0008006" key="6">
    <source>
        <dbReference type="Google" id="ProtNLM"/>
    </source>
</evidence>
<keyword evidence="2" id="KW-0472">Membrane</keyword>
<evidence type="ECO:0000256" key="2">
    <source>
        <dbReference type="SAM" id="Phobius"/>
    </source>
</evidence>
<dbReference type="InterPro" id="IPR013783">
    <property type="entry name" value="Ig-like_fold"/>
</dbReference>
<protein>
    <recommendedName>
        <fullName evidence="6">Ig-like domain-containing protein</fullName>
    </recommendedName>
</protein>
<dbReference type="SUPFAM" id="SSF48726">
    <property type="entry name" value="Immunoglobulin"/>
    <property type="match status" value="1"/>
</dbReference>
<dbReference type="Gene3D" id="2.60.40.10">
    <property type="entry name" value="Immunoglobulins"/>
    <property type="match status" value="1"/>
</dbReference>
<feature type="transmembrane region" description="Helical" evidence="2">
    <location>
        <begin position="400"/>
        <end position="422"/>
    </location>
</feature>
<keyword evidence="2" id="KW-1133">Transmembrane helix</keyword>
<keyword evidence="3" id="KW-0732">Signal</keyword>